<proteinExistence type="predicted"/>
<dbReference type="InterPro" id="IPR000923">
    <property type="entry name" value="BlueCu_1"/>
</dbReference>
<reference evidence="5 6" key="1">
    <citation type="submission" date="2018-03" db="EMBL/GenBank/DDBJ databases">
        <title>Genomic Encyclopedia of Type Strains, Phase III (KMG-III): the genomes of soil and plant-associated and newly described type strains.</title>
        <authorList>
            <person name="Whitman W."/>
        </authorList>
    </citation>
    <scope>NUCLEOTIDE SEQUENCE [LARGE SCALE GENOMIC DNA]</scope>
    <source>
        <strain evidence="5 6">CGMCC 4.7097</strain>
    </source>
</reference>
<feature type="chain" id="PRO_5038947326" evidence="3">
    <location>
        <begin position="19"/>
        <end position="133"/>
    </location>
</feature>
<dbReference type="RefSeq" id="WP_106619861.1">
    <property type="nucleotide sequence ID" value="NZ_PYAX01000020.1"/>
</dbReference>
<gene>
    <name evidence="5" type="ORF">B0I31_12081</name>
</gene>
<dbReference type="InterPro" id="IPR052721">
    <property type="entry name" value="ET_Amicyanin"/>
</dbReference>
<dbReference type="Gene3D" id="2.60.40.420">
    <property type="entry name" value="Cupredoxins - blue copper proteins"/>
    <property type="match status" value="1"/>
</dbReference>
<dbReference type="InterPro" id="IPR008972">
    <property type="entry name" value="Cupredoxin"/>
</dbReference>
<evidence type="ECO:0000259" key="4">
    <source>
        <dbReference type="Pfam" id="PF00127"/>
    </source>
</evidence>
<dbReference type="PANTHER" id="PTHR36507">
    <property type="entry name" value="BLL1555 PROTEIN"/>
    <property type="match status" value="1"/>
</dbReference>
<dbReference type="PANTHER" id="PTHR36507:SF1">
    <property type="entry name" value="BLL1555 PROTEIN"/>
    <property type="match status" value="1"/>
</dbReference>
<keyword evidence="3" id="KW-0732">Signal</keyword>
<evidence type="ECO:0000256" key="1">
    <source>
        <dbReference type="ARBA" id="ARBA00022723"/>
    </source>
</evidence>
<evidence type="ECO:0000256" key="2">
    <source>
        <dbReference type="ARBA" id="ARBA00023008"/>
    </source>
</evidence>
<keyword evidence="1" id="KW-0479">Metal-binding</keyword>
<dbReference type="GO" id="GO:0009055">
    <property type="term" value="F:electron transfer activity"/>
    <property type="evidence" value="ECO:0007669"/>
    <property type="project" value="InterPro"/>
</dbReference>
<dbReference type="AlphaFoldDB" id="A0A2P8HZB1"/>
<comment type="caution">
    <text evidence="5">The sequence shown here is derived from an EMBL/GenBank/DDBJ whole genome shotgun (WGS) entry which is preliminary data.</text>
</comment>
<dbReference type="OrthoDB" id="574459at2"/>
<dbReference type="Proteomes" id="UP000241118">
    <property type="component" value="Unassembled WGS sequence"/>
</dbReference>
<dbReference type="EMBL" id="PYAX01000020">
    <property type="protein sequence ID" value="PSL51547.1"/>
    <property type="molecule type" value="Genomic_DNA"/>
</dbReference>
<protein>
    <submittedName>
        <fullName evidence="5">Plastocyanin</fullName>
    </submittedName>
</protein>
<sequence length="133" mass="13703">MRPVSIVLSAAVAFVAVACGSSGEPAPPAATPPPGGASAEVVTKLLSFEPEKITVKAGTTVIWRVSDSIGHTVTTGTFTVGGDGLRSGEQPDGELDMKLAKGEDVSFTFDQPGTYTYYCSIHKGMNGEVEVTP</sequence>
<evidence type="ECO:0000313" key="5">
    <source>
        <dbReference type="EMBL" id="PSL51547.1"/>
    </source>
</evidence>
<organism evidence="5 6">
    <name type="scientific">Saccharothrix carnea</name>
    <dbReference type="NCBI Taxonomy" id="1280637"/>
    <lineage>
        <taxon>Bacteria</taxon>
        <taxon>Bacillati</taxon>
        <taxon>Actinomycetota</taxon>
        <taxon>Actinomycetes</taxon>
        <taxon>Pseudonocardiales</taxon>
        <taxon>Pseudonocardiaceae</taxon>
        <taxon>Saccharothrix</taxon>
    </lineage>
</organism>
<dbReference type="Pfam" id="PF00127">
    <property type="entry name" value="Copper-bind"/>
    <property type="match status" value="1"/>
</dbReference>
<dbReference type="PROSITE" id="PS51257">
    <property type="entry name" value="PROKAR_LIPOPROTEIN"/>
    <property type="match status" value="1"/>
</dbReference>
<name>A0A2P8HZB1_SACCR</name>
<evidence type="ECO:0000256" key="3">
    <source>
        <dbReference type="SAM" id="SignalP"/>
    </source>
</evidence>
<keyword evidence="2" id="KW-0186">Copper</keyword>
<dbReference type="GO" id="GO:0005507">
    <property type="term" value="F:copper ion binding"/>
    <property type="evidence" value="ECO:0007669"/>
    <property type="project" value="InterPro"/>
</dbReference>
<evidence type="ECO:0000313" key="6">
    <source>
        <dbReference type="Proteomes" id="UP000241118"/>
    </source>
</evidence>
<feature type="signal peptide" evidence="3">
    <location>
        <begin position="1"/>
        <end position="18"/>
    </location>
</feature>
<dbReference type="SUPFAM" id="SSF49503">
    <property type="entry name" value="Cupredoxins"/>
    <property type="match status" value="1"/>
</dbReference>
<accession>A0A2P8HZB1</accession>
<keyword evidence="6" id="KW-1185">Reference proteome</keyword>
<feature type="domain" description="Blue (type 1) copper" evidence="4">
    <location>
        <begin position="43"/>
        <end position="131"/>
    </location>
</feature>